<reference evidence="1 2" key="1">
    <citation type="journal article" date="2014" name="Genome Announc.">
        <title>Draft Genome Sequence of the Boron-Tolerant and Moderately Halotolerant Bacterium Gracilibacillus boraciitolerans JCM 21714T.</title>
        <authorList>
            <person name="Ahmed I."/>
            <person name="Oshima K."/>
            <person name="Suda W."/>
            <person name="Kitamura K."/>
            <person name="Iida T."/>
            <person name="Ohmori Y."/>
            <person name="Fujiwara T."/>
            <person name="Hattori M."/>
            <person name="Ohkuma M."/>
        </authorList>
    </citation>
    <scope>NUCLEOTIDE SEQUENCE [LARGE SCALE GENOMIC DNA]</scope>
    <source>
        <strain evidence="1 2">JCM 21714</strain>
    </source>
</reference>
<sequence>MKRNVPTKENAKLKIICWVYVTFVINNIEIKIPSFAASSVPAVVGGNKFVSTQRLHN</sequence>
<accession>W4VJ79</accession>
<evidence type="ECO:0000313" key="2">
    <source>
        <dbReference type="Proteomes" id="UP000019102"/>
    </source>
</evidence>
<proteinExistence type="predicted"/>
<evidence type="ECO:0000313" key="1">
    <source>
        <dbReference type="EMBL" id="GAE92824.1"/>
    </source>
</evidence>
<organism evidence="1 2">
    <name type="scientific">Gracilibacillus boraciitolerans JCM 21714</name>
    <dbReference type="NCBI Taxonomy" id="1298598"/>
    <lineage>
        <taxon>Bacteria</taxon>
        <taxon>Bacillati</taxon>
        <taxon>Bacillota</taxon>
        <taxon>Bacilli</taxon>
        <taxon>Bacillales</taxon>
        <taxon>Bacillaceae</taxon>
        <taxon>Gracilibacillus</taxon>
    </lineage>
</organism>
<dbReference type="EMBL" id="BAVS01000007">
    <property type="protein sequence ID" value="GAE92824.1"/>
    <property type="molecule type" value="Genomic_DNA"/>
</dbReference>
<protein>
    <submittedName>
        <fullName evidence="1">Uncharacterized protein</fullName>
    </submittedName>
</protein>
<dbReference type="STRING" id="1298598.JCM21714_1844"/>
<comment type="caution">
    <text evidence="1">The sequence shown here is derived from an EMBL/GenBank/DDBJ whole genome shotgun (WGS) entry which is preliminary data.</text>
</comment>
<keyword evidence="2" id="KW-1185">Reference proteome</keyword>
<gene>
    <name evidence="1" type="ORF">JCM21714_1844</name>
</gene>
<dbReference type="Proteomes" id="UP000019102">
    <property type="component" value="Unassembled WGS sequence"/>
</dbReference>
<name>W4VJ79_9BACI</name>
<dbReference type="AlphaFoldDB" id="W4VJ79"/>